<evidence type="ECO:0000313" key="11">
    <source>
        <dbReference type="Proteomes" id="UP000318453"/>
    </source>
</evidence>
<feature type="transmembrane region" description="Helical" evidence="8">
    <location>
        <begin position="381"/>
        <end position="401"/>
    </location>
</feature>
<dbReference type="EMBL" id="CP042326">
    <property type="protein sequence ID" value="QDZ39038.1"/>
    <property type="molecule type" value="Genomic_DNA"/>
</dbReference>
<dbReference type="PANTHER" id="PTHR33650">
    <property type="entry name" value="CHLOROPLAST ENVELOPE MEMBRANE PROTEIN-RELATED"/>
    <property type="match status" value="1"/>
</dbReference>
<name>A0A5B8NJD8_9CHRO</name>
<feature type="region of interest" description="Disordered" evidence="9">
    <location>
        <begin position="125"/>
        <end position="155"/>
    </location>
</feature>
<keyword evidence="3 8" id="KW-0812">Transmembrane</keyword>
<evidence type="ECO:0000256" key="9">
    <source>
        <dbReference type="SAM" id="MobiDB-lite"/>
    </source>
</evidence>
<comment type="similarity">
    <text evidence="8">Belongs to the CemA family.</text>
</comment>
<keyword evidence="11" id="KW-1185">Reference proteome</keyword>
<dbReference type="AlphaFoldDB" id="A0A5B8NJD8"/>
<dbReference type="PANTHER" id="PTHR33650:SF2">
    <property type="entry name" value="CHLOROPLAST ENVELOPE MEMBRANE PROTEIN"/>
    <property type="match status" value="1"/>
</dbReference>
<evidence type="ECO:0000256" key="4">
    <source>
        <dbReference type="ARBA" id="ARBA00022781"/>
    </source>
</evidence>
<keyword evidence="8" id="KW-0997">Cell inner membrane</keyword>
<dbReference type="HAMAP" id="MF_01308">
    <property type="entry name" value="CemA_PxcA"/>
    <property type="match status" value="1"/>
</dbReference>
<evidence type="ECO:0000256" key="8">
    <source>
        <dbReference type="HAMAP-Rule" id="MF_01308"/>
    </source>
</evidence>
<keyword evidence="5 8" id="KW-1133">Transmembrane helix</keyword>
<sequence>MYLPRKIRQFVPWFSESPEESLEKAYQAALMIKLIEDEYFEQQPIQQKNSSYSDEVFSYFEQEVNRNLRIVGDNLKKFKESRSFLRWAAQDYPRNQYFKNTDLIIEKLNVAEDIISTYEKLESGKNIKQPPKEQQQKLSNIANQERSSKPRTISDQTSVLPRSLLRTLNRIKREVEKSSDAEEEVIRNFRSSRDKTAISIRFLLILIIVPLLTHQITKNFIIAPIAEHYFVQEDQQVLFINRDFREEALQELQHFEETLRFEEILGMQPEMSEAEMEEKVREKAREIAEYYRYRSLNAIENIIADICSVIAFTIIIYRSREEIAVLKSFIDEFVYGLSDSAKAFIIILSTDIFVGYHSPHGWEVILEQISRHFGLPENREFNFIFIATFPVILDTIFKYWIFRYLNRISPSAVATYRNMNE</sequence>
<proteinExistence type="inferred from homology"/>
<feature type="compositionally biased region" description="Basic and acidic residues" evidence="9">
    <location>
        <begin position="125"/>
        <end position="135"/>
    </location>
</feature>
<accession>A0A5B8NJD8</accession>
<dbReference type="Proteomes" id="UP000318453">
    <property type="component" value="Chromosome"/>
</dbReference>
<keyword evidence="2 8" id="KW-0813">Transport</keyword>
<evidence type="ECO:0000256" key="2">
    <source>
        <dbReference type="ARBA" id="ARBA00022448"/>
    </source>
</evidence>
<evidence type="ECO:0000256" key="1">
    <source>
        <dbReference type="ARBA" id="ARBA00004141"/>
    </source>
</evidence>
<keyword evidence="8" id="KW-1003">Cell membrane</keyword>
<dbReference type="OrthoDB" id="418298at2"/>
<evidence type="ECO:0000256" key="6">
    <source>
        <dbReference type="ARBA" id="ARBA00023065"/>
    </source>
</evidence>
<evidence type="ECO:0000256" key="5">
    <source>
        <dbReference type="ARBA" id="ARBA00022989"/>
    </source>
</evidence>
<reference evidence="10" key="1">
    <citation type="submission" date="2019-08" db="EMBL/GenBank/DDBJ databases">
        <title>Carotenoids and Carotenoid Binding Proteins in the Halophilic Cyanobacterium Euhalothece sp. ZM00.</title>
        <authorList>
            <person name="Cho S.M."/>
            <person name="Song J.Y."/>
            <person name="Park Y.-I."/>
        </authorList>
    </citation>
    <scope>NUCLEOTIDE SEQUENCE [LARGE SCALE GENOMIC DNA]</scope>
    <source>
        <strain evidence="10">Z-M001</strain>
    </source>
</reference>
<keyword evidence="7 8" id="KW-0472">Membrane</keyword>
<organism evidence="10 11">
    <name type="scientific">Euhalothece natronophila Z-M001</name>
    <dbReference type="NCBI Taxonomy" id="522448"/>
    <lineage>
        <taxon>Bacteria</taxon>
        <taxon>Bacillati</taxon>
        <taxon>Cyanobacteriota</taxon>
        <taxon>Cyanophyceae</taxon>
        <taxon>Oscillatoriophycideae</taxon>
        <taxon>Chroococcales</taxon>
        <taxon>Halothecacae</taxon>
        <taxon>Halothece cluster</taxon>
        <taxon>Euhalothece</taxon>
    </lineage>
</organism>
<feature type="compositionally biased region" description="Polar residues" evidence="9">
    <location>
        <begin position="136"/>
        <end position="155"/>
    </location>
</feature>
<dbReference type="RefSeq" id="WP_146294647.1">
    <property type="nucleotide sequence ID" value="NZ_CP042326.1"/>
</dbReference>
<comment type="function">
    <text evidence="8">Required for H(+) efflux immediately after light irradiation to form a rapid H(+) concentration gradient across the thylakoid membranes. Together with PxcL, contributes to transient H(+) uptake following dark to light transition.</text>
</comment>
<dbReference type="Pfam" id="PF03040">
    <property type="entry name" value="CemA"/>
    <property type="match status" value="1"/>
</dbReference>
<dbReference type="InterPro" id="IPR004282">
    <property type="entry name" value="CemA"/>
</dbReference>
<comment type="subcellular location">
    <subcellularLocation>
        <location evidence="8">Cell inner membrane</location>
        <topology evidence="8">Multi-pass membrane protein</topology>
    </subcellularLocation>
    <subcellularLocation>
        <location evidence="1">Membrane</location>
        <topology evidence="1">Multi-pass membrane protein</topology>
    </subcellularLocation>
</comment>
<feature type="transmembrane region" description="Helical" evidence="8">
    <location>
        <begin position="198"/>
        <end position="216"/>
    </location>
</feature>
<evidence type="ECO:0000313" key="10">
    <source>
        <dbReference type="EMBL" id="QDZ39038.1"/>
    </source>
</evidence>
<dbReference type="GO" id="GO:0005886">
    <property type="term" value="C:plasma membrane"/>
    <property type="evidence" value="ECO:0007669"/>
    <property type="project" value="UniProtKB-SubCell"/>
</dbReference>
<evidence type="ECO:0000256" key="7">
    <source>
        <dbReference type="ARBA" id="ARBA00023136"/>
    </source>
</evidence>
<protein>
    <recommendedName>
        <fullName evidence="8">Proton extrusion protein PxcA</fullName>
    </recommendedName>
</protein>
<keyword evidence="4 8" id="KW-0375">Hydrogen ion transport</keyword>
<dbReference type="KEGG" id="enn:FRE64_03245"/>
<evidence type="ECO:0000256" key="3">
    <source>
        <dbReference type="ARBA" id="ARBA00022692"/>
    </source>
</evidence>
<dbReference type="GO" id="GO:0015078">
    <property type="term" value="F:proton transmembrane transporter activity"/>
    <property type="evidence" value="ECO:0007669"/>
    <property type="project" value="UniProtKB-UniRule"/>
</dbReference>
<gene>
    <name evidence="8 10" type="primary">pxcA</name>
    <name evidence="10" type="ORF">FRE64_03245</name>
</gene>
<dbReference type="NCBIfam" id="NF002703">
    <property type="entry name" value="PRK02507.1-1"/>
    <property type="match status" value="1"/>
</dbReference>
<keyword evidence="6 8" id="KW-0406">Ion transport</keyword>